<evidence type="ECO:0000256" key="3">
    <source>
        <dbReference type="ARBA" id="ARBA00022917"/>
    </source>
</evidence>
<dbReference type="Proteomes" id="UP000011082">
    <property type="component" value="Unassembled WGS sequence"/>
</dbReference>
<accession>L2GJU1</accession>
<dbReference type="GO" id="GO:0003743">
    <property type="term" value="F:translation initiation factor activity"/>
    <property type="evidence" value="ECO:0007669"/>
    <property type="project" value="UniProtKB-KW"/>
</dbReference>
<dbReference type="OMA" id="MHILKSN"/>
<dbReference type="Pfam" id="PF01873">
    <property type="entry name" value="eIF-5_eIF-2B"/>
    <property type="match status" value="1"/>
</dbReference>
<proteinExistence type="inferred from homology"/>
<protein>
    <recommendedName>
        <fullName evidence="4">Translation initiation factor IF2/IF5 domain-containing protein</fullName>
    </recommendedName>
</protein>
<dbReference type="SUPFAM" id="SSF75689">
    <property type="entry name" value="Zinc-binding domain of translation initiation factor 2 beta"/>
    <property type="match status" value="1"/>
</dbReference>
<organism evidence="5 6">
    <name type="scientific">Vittaforma corneae (strain ATCC 50505)</name>
    <name type="common">Microsporidian parasite</name>
    <name type="synonym">Nosema corneum</name>
    <dbReference type="NCBI Taxonomy" id="993615"/>
    <lineage>
        <taxon>Eukaryota</taxon>
        <taxon>Fungi</taxon>
        <taxon>Fungi incertae sedis</taxon>
        <taxon>Microsporidia</taxon>
        <taxon>Nosematidae</taxon>
        <taxon>Vittaforma</taxon>
    </lineage>
</organism>
<evidence type="ECO:0000313" key="6">
    <source>
        <dbReference type="Proteomes" id="UP000011082"/>
    </source>
</evidence>
<dbReference type="VEuPathDB" id="MicrosporidiaDB:VICG_02178"/>
<keyword evidence="2" id="KW-0396">Initiation factor</keyword>
<dbReference type="RefSeq" id="XP_007605623.1">
    <property type="nucleotide sequence ID" value="XM_007605561.1"/>
</dbReference>
<dbReference type="SMART" id="SM00653">
    <property type="entry name" value="eIF2B_5"/>
    <property type="match status" value="1"/>
</dbReference>
<name>L2GJU1_VITCO</name>
<keyword evidence="6" id="KW-1185">Reference proteome</keyword>
<dbReference type="InterPro" id="IPR045196">
    <property type="entry name" value="IF2/IF5"/>
</dbReference>
<dbReference type="OrthoDB" id="10255414at2759"/>
<dbReference type="SUPFAM" id="SSF100966">
    <property type="entry name" value="Translation initiation factor 2 beta, aIF2beta, N-terminal domain"/>
    <property type="match status" value="1"/>
</dbReference>
<comment type="similarity">
    <text evidence="1">Belongs to the eIF-2-beta/eIF-5 family.</text>
</comment>
<reference evidence="6" key="1">
    <citation type="submission" date="2011-05" db="EMBL/GenBank/DDBJ databases">
        <title>The genome sequence of Vittaforma corneae strain ATCC 50505.</title>
        <authorList>
            <consortium name="The Broad Institute Genome Sequencing Platform"/>
            <person name="Cuomo C."/>
            <person name="Didier E."/>
            <person name="Bowers L."/>
            <person name="Young S.K."/>
            <person name="Zeng Q."/>
            <person name="Gargeya S."/>
            <person name="Fitzgerald M."/>
            <person name="Haas B."/>
            <person name="Abouelleil A."/>
            <person name="Alvarado L."/>
            <person name="Arachchi H.M."/>
            <person name="Berlin A."/>
            <person name="Chapman S.B."/>
            <person name="Gearin G."/>
            <person name="Goldberg J."/>
            <person name="Griggs A."/>
            <person name="Gujja S."/>
            <person name="Hansen M."/>
            <person name="Heiman D."/>
            <person name="Howarth C."/>
            <person name="Larimer J."/>
            <person name="Lui A."/>
            <person name="MacDonald P.J.P."/>
            <person name="McCowen C."/>
            <person name="Montmayeur A."/>
            <person name="Murphy C."/>
            <person name="Neiman D."/>
            <person name="Pearson M."/>
            <person name="Priest M."/>
            <person name="Roberts A."/>
            <person name="Saif S."/>
            <person name="Shea T."/>
            <person name="Sisk P."/>
            <person name="Stolte C."/>
            <person name="Sykes S."/>
            <person name="Wortman J."/>
            <person name="Nusbaum C."/>
            <person name="Birren B."/>
        </authorList>
    </citation>
    <scope>NUCLEOTIDE SEQUENCE [LARGE SCALE GENOMIC DNA]</scope>
    <source>
        <strain evidence="6">ATCC 50505</strain>
    </source>
</reference>
<dbReference type="STRING" id="993615.L2GJU1"/>
<dbReference type="GeneID" id="19882888"/>
<evidence type="ECO:0000256" key="2">
    <source>
        <dbReference type="ARBA" id="ARBA00022540"/>
    </source>
</evidence>
<sequence length="194" mass="22049">SSSDEDFIPVGLSMLKLSTKKNLTPVMAQRVREEDTEFPSALQYFSLLSRAMDVLNRNREEESEKLKLGLSVVRKGRKTYINVVDIASQLNRQPEHLSHFLTRSLYGEGNINKDGQLVLSGSFLQSAVEKALRQFIELYVVCRSCENVDETRIVRENKLYFLRCDKCKASRCVGNAIEGFTLKDTPQAKLRGLI</sequence>
<dbReference type="InterPro" id="IPR002735">
    <property type="entry name" value="Transl_init_fac_IF2/IF5_dom"/>
</dbReference>
<evidence type="ECO:0000313" key="5">
    <source>
        <dbReference type="EMBL" id="ELA40785.1"/>
    </source>
</evidence>
<dbReference type="InterPro" id="IPR016190">
    <property type="entry name" value="Transl_init_fac_IF2/IF5_Zn-bd"/>
</dbReference>
<dbReference type="EMBL" id="JH370231">
    <property type="protein sequence ID" value="ELA40785.1"/>
    <property type="molecule type" value="Genomic_DNA"/>
</dbReference>
<keyword evidence="3" id="KW-0648">Protein biosynthesis</keyword>
<evidence type="ECO:0000259" key="4">
    <source>
        <dbReference type="SMART" id="SM00653"/>
    </source>
</evidence>
<dbReference type="PANTHER" id="PTHR23001">
    <property type="entry name" value="EUKARYOTIC TRANSLATION INITIATION FACTOR"/>
    <property type="match status" value="1"/>
</dbReference>
<dbReference type="InParanoid" id="L2GJU1"/>
<dbReference type="AlphaFoldDB" id="L2GJU1"/>
<dbReference type="PANTHER" id="PTHR23001:SF3">
    <property type="entry name" value="EUKARYOTIC TRANSLATION INITIATION FACTOR 2 SUBUNIT 2"/>
    <property type="match status" value="1"/>
</dbReference>
<gene>
    <name evidence="5" type="ORF">VICG_02178</name>
</gene>
<dbReference type="Gene3D" id="3.30.30.170">
    <property type="match status" value="1"/>
</dbReference>
<feature type="domain" description="Translation initiation factor IF2/IF5" evidence="4">
    <location>
        <begin position="63"/>
        <end position="170"/>
    </location>
</feature>
<dbReference type="HOGENOM" id="CLU_026663_3_2_1"/>
<dbReference type="InterPro" id="IPR016189">
    <property type="entry name" value="Transl_init_fac_IF2/IF5_N"/>
</dbReference>
<feature type="non-terminal residue" evidence="5">
    <location>
        <position position="1"/>
    </location>
</feature>
<evidence type="ECO:0000256" key="1">
    <source>
        <dbReference type="ARBA" id="ARBA00010397"/>
    </source>
</evidence>